<feature type="transmembrane region" description="Helical" evidence="1">
    <location>
        <begin position="50"/>
        <end position="71"/>
    </location>
</feature>
<organism evidence="2 3">
    <name type="scientific">Mycolicibacterium komossense</name>
    <dbReference type="NCBI Taxonomy" id="1779"/>
    <lineage>
        <taxon>Bacteria</taxon>
        <taxon>Bacillati</taxon>
        <taxon>Actinomycetota</taxon>
        <taxon>Actinomycetes</taxon>
        <taxon>Mycobacteriales</taxon>
        <taxon>Mycobacteriaceae</taxon>
        <taxon>Mycolicibacterium</taxon>
    </lineage>
</organism>
<evidence type="ECO:0000256" key="1">
    <source>
        <dbReference type="SAM" id="Phobius"/>
    </source>
</evidence>
<dbReference type="Proteomes" id="UP001526201">
    <property type="component" value="Unassembled WGS sequence"/>
</dbReference>
<keyword evidence="1" id="KW-1133">Transmembrane helix</keyword>
<comment type="caution">
    <text evidence="2">The sequence shown here is derived from an EMBL/GenBank/DDBJ whole genome shotgun (WGS) entry which is preliminary data.</text>
</comment>
<evidence type="ECO:0008006" key="4">
    <source>
        <dbReference type="Google" id="ProtNLM"/>
    </source>
</evidence>
<evidence type="ECO:0000313" key="2">
    <source>
        <dbReference type="EMBL" id="MCV7228182.1"/>
    </source>
</evidence>
<gene>
    <name evidence="2" type="ORF">H7J73_19400</name>
</gene>
<protein>
    <recommendedName>
        <fullName evidence="4">DoxX family protein</fullName>
    </recommendedName>
</protein>
<name>A0ABT3CFB1_9MYCO</name>
<feature type="transmembrane region" description="Helical" evidence="1">
    <location>
        <begin position="119"/>
        <end position="136"/>
    </location>
</feature>
<feature type="transmembrane region" description="Helical" evidence="1">
    <location>
        <begin position="78"/>
        <end position="99"/>
    </location>
</feature>
<feature type="transmembrane region" description="Helical" evidence="1">
    <location>
        <begin position="12"/>
        <end position="30"/>
    </location>
</feature>
<keyword evidence="1" id="KW-0472">Membrane</keyword>
<keyword evidence="1" id="KW-0812">Transmembrane</keyword>
<dbReference type="EMBL" id="JACKTY010000031">
    <property type="protein sequence ID" value="MCV7228182.1"/>
    <property type="molecule type" value="Genomic_DNA"/>
</dbReference>
<reference evidence="2 3" key="1">
    <citation type="journal article" date="2022" name="BMC Genomics">
        <title>Comparative genome analysis of mycobacteria focusing on tRNA and non-coding RNA.</title>
        <authorList>
            <person name="Behra P.R.K."/>
            <person name="Pettersson B.M.F."/>
            <person name="Ramesh M."/>
            <person name="Das S."/>
            <person name="Dasgupta S."/>
            <person name="Kirsebom L.A."/>
        </authorList>
    </citation>
    <scope>NUCLEOTIDE SEQUENCE [LARGE SCALE GENOMIC DNA]</scope>
    <source>
        <strain evidence="2 3">DSM 44078</strain>
    </source>
</reference>
<proteinExistence type="predicted"/>
<accession>A0ABT3CFB1</accession>
<sequence length="152" mass="17068">MNHLQDAKVLKYNSMFLGVFMFMFGFLKYFEPFRTMFDVQITESDLPRLSIPLGKVGEMAIGVGLLLPACFRHKIPNLYRPIVFVASAGLVVNMGVATYVHVQPNVPANVLPLGIKTPFIPLFVMFLAVVNIYQACRGHSRRFHGRAEPAQP</sequence>
<evidence type="ECO:0000313" key="3">
    <source>
        <dbReference type="Proteomes" id="UP001526201"/>
    </source>
</evidence>
<dbReference type="RefSeq" id="WP_264069248.1">
    <property type="nucleotide sequence ID" value="NZ_JACKTY010000031.1"/>
</dbReference>
<keyword evidence="3" id="KW-1185">Reference proteome</keyword>